<dbReference type="GO" id="GO:0030170">
    <property type="term" value="F:pyridoxal phosphate binding"/>
    <property type="evidence" value="ECO:0007669"/>
    <property type="project" value="InterPro"/>
</dbReference>
<dbReference type="Pfam" id="PF00392">
    <property type="entry name" value="GntR"/>
    <property type="match status" value="1"/>
</dbReference>
<dbReference type="RefSeq" id="WP_160620166.1">
    <property type="nucleotide sequence ID" value="NZ_CP028271.1"/>
</dbReference>
<dbReference type="PANTHER" id="PTHR46577:SF2">
    <property type="entry name" value="TRANSCRIPTIONAL REGULATORY PROTEIN"/>
    <property type="match status" value="1"/>
</dbReference>
<keyword evidence="5" id="KW-0804">Transcription</keyword>
<dbReference type="InterPro" id="IPR036390">
    <property type="entry name" value="WH_DNA-bd_sf"/>
</dbReference>
<evidence type="ECO:0000256" key="1">
    <source>
        <dbReference type="ARBA" id="ARBA00005384"/>
    </source>
</evidence>
<proteinExistence type="inferred from homology"/>
<dbReference type="OrthoDB" id="9804020at2"/>
<dbReference type="SMART" id="SM00345">
    <property type="entry name" value="HTH_GNTR"/>
    <property type="match status" value="1"/>
</dbReference>
<evidence type="ECO:0000256" key="2">
    <source>
        <dbReference type="ARBA" id="ARBA00022898"/>
    </source>
</evidence>
<accession>A0A6P1PVS6</accession>
<dbReference type="PANTHER" id="PTHR46577">
    <property type="entry name" value="HTH-TYPE TRANSCRIPTIONAL REGULATORY PROTEIN GABR"/>
    <property type="match status" value="1"/>
</dbReference>
<dbReference type="SUPFAM" id="SSF46785">
    <property type="entry name" value="Winged helix' DNA-binding domain"/>
    <property type="match status" value="1"/>
</dbReference>
<evidence type="ECO:0000313" key="8">
    <source>
        <dbReference type="Proteomes" id="UP000464053"/>
    </source>
</evidence>
<dbReference type="InterPro" id="IPR000524">
    <property type="entry name" value="Tscrpt_reg_HTH_GntR"/>
</dbReference>
<dbReference type="InterPro" id="IPR036388">
    <property type="entry name" value="WH-like_DNA-bd_sf"/>
</dbReference>
<evidence type="ECO:0000313" key="7">
    <source>
        <dbReference type="EMBL" id="QHM70211.1"/>
    </source>
</evidence>
<dbReference type="InterPro" id="IPR004839">
    <property type="entry name" value="Aminotransferase_I/II_large"/>
</dbReference>
<dbReference type="InterPro" id="IPR015421">
    <property type="entry name" value="PyrdxlP-dep_Trfase_major"/>
</dbReference>
<dbReference type="KEGG" id="mint:C7M51_00472"/>
<dbReference type="Gene3D" id="1.10.10.10">
    <property type="entry name" value="Winged helix-like DNA-binding domain superfamily/Winged helix DNA-binding domain"/>
    <property type="match status" value="1"/>
</dbReference>
<keyword evidence="8" id="KW-1185">Reference proteome</keyword>
<dbReference type="CDD" id="cd00609">
    <property type="entry name" value="AAT_like"/>
    <property type="match status" value="1"/>
</dbReference>
<dbReference type="InterPro" id="IPR051446">
    <property type="entry name" value="HTH_trans_reg/aminotransferase"/>
</dbReference>
<dbReference type="InterPro" id="IPR015422">
    <property type="entry name" value="PyrdxlP-dep_Trfase_small"/>
</dbReference>
<gene>
    <name evidence="7" type="primary">norG</name>
    <name evidence="7" type="ORF">C7M51_00472</name>
</gene>
<protein>
    <submittedName>
        <fullName evidence="7">HTH-type transcriptional regulator NorG</fullName>
    </submittedName>
</protein>
<evidence type="ECO:0000259" key="6">
    <source>
        <dbReference type="PROSITE" id="PS50949"/>
    </source>
</evidence>
<dbReference type="InterPro" id="IPR015424">
    <property type="entry name" value="PyrdxlP-dep_Trfase"/>
</dbReference>
<name>A0A6P1PVS6_9GAMM</name>
<evidence type="ECO:0000256" key="5">
    <source>
        <dbReference type="ARBA" id="ARBA00023163"/>
    </source>
</evidence>
<dbReference type="Gene3D" id="3.40.640.10">
    <property type="entry name" value="Type I PLP-dependent aspartate aminotransferase-like (Major domain)"/>
    <property type="match status" value="1"/>
</dbReference>
<dbReference type="PRINTS" id="PR00035">
    <property type="entry name" value="HTHGNTR"/>
</dbReference>
<dbReference type="Proteomes" id="UP000464053">
    <property type="component" value="Chromosome"/>
</dbReference>
<evidence type="ECO:0000256" key="4">
    <source>
        <dbReference type="ARBA" id="ARBA00023125"/>
    </source>
</evidence>
<sequence length="439" mass="47789">MSATTTASEIFESIRIKVRTGELKAGETLPPVRELAVQLDVNRNTVASAYKKLVAAGIAVTNGRYGTIVKGPGDLPEQEGTSSLTTLKDVSGGNPELSFLPDITSLIKAVTPVPRTYGEPVMNPALAKQGMQWFSRDVPGEFGLNLTYGAIDAIERLITGFLAAGEKIAVEEPCFLSSINTIRSLGYVPLGVEVDRNGLLPEALLGALKSGAQVVLVTPRAHNPTGCSLSPQRAEEIKAILENFPHVMVIVDDHFSLLSMENYHNIIPACTHHWAIIRSVSKFLGPDLRMALVASNPETARRLGLRLASGTNWVSHILQDIVEKALASAVVRKKIKKAAGLYQSRREALLTALREQGIVITRPYDGLNVWLCLEKPPAEVVRLMEDKGWLIRSGSSFYLNKERYAIRLTPASQSDRQLKALARDLAEALLETGNAVKEE</sequence>
<dbReference type="Pfam" id="PF00155">
    <property type="entry name" value="Aminotran_1_2"/>
    <property type="match status" value="1"/>
</dbReference>
<comment type="similarity">
    <text evidence="1">In the C-terminal section; belongs to the class-I pyridoxal-phosphate-dependent aminotransferase family.</text>
</comment>
<dbReference type="PROSITE" id="PS50949">
    <property type="entry name" value="HTH_GNTR"/>
    <property type="match status" value="1"/>
</dbReference>
<evidence type="ECO:0000256" key="3">
    <source>
        <dbReference type="ARBA" id="ARBA00023015"/>
    </source>
</evidence>
<dbReference type="Gene3D" id="3.90.1150.10">
    <property type="entry name" value="Aspartate Aminotransferase, domain 1"/>
    <property type="match status" value="1"/>
</dbReference>
<dbReference type="EMBL" id="CP028271">
    <property type="protein sequence ID" value="QHM70211.1"/>
    <property type="molecule type" value="Genomic_DNA"/>
</dbReference>
<reference evidence="7 8" key="1">
    <citation type="submission" date="2018-03" db="EMBL/GenBank/DDBJ databases">
        <title>Pantoea intestinalis SRCM103226 isolated form the mealworm.</title>
        <authorList>
            <person name="Jeong D.-Y."/>
            <person name="Kim J.W."/>
        </authorList>
    </citation>
    <scope>NUCLEOTIDE SEQUENCE [LARGE SCALE GENOMIC DNA]</scope>
    <source>
        <strain evidence="7 8">SRCM103226</strain>
    </source>
</reference>
<dbReference type="CDD" id="cd07377">
    <property type="entry name" value="WHTH_GntR"/>
    <property type="match status" value="1"/>
</dbReference>
<keyword evidence="2" id="KW-0663">Pyridoxal phosphate</keyword>
<feature type="domain" description="HTH gntR-type" evidence="6">
    <location>
        <begin position="4"/>
        <end position="72"/>
    </location>
</feature>
<organism evidence="7 8">
    <name type="scientific">Mixta intestinalis</name>
    <dbReference type="NCBI Taxonomy" id="1615494"/>
    <lineage>
        <taxon>Bacteria</taxon>
        <taxon>Pseudomonadati</taxon>
        <taxon>Pseudomonadota</taxon>
        <taxon>Gammaproteobacteria</taxon>
        <taxon>Enterobacterales</taxon>
        <taxon>Erwiniaceae</taxon>
        <taxon>Mixta</taxon>
    </lineage>
</organism>
<dbReference type="AlphaFoldDB" id="A0A6P1PVS6"/>
<keyword evidence="3" id="KW-0805">Transcription regulation</keyword>
<keyword evidence="4" id="KW-0238">DNA-binding</keyword>
<dbReference type="GO" id="GO:0003700">
    <property type="term" value="F:DNA-binding transcription factor activity"/>
    <property type="evidence" value="ECO:0007669"/>
    <property type="project" value="InterPro"/>
</dbReference>
<dbReference type="GO" id="GO:0003677">
    <property type="term" value="F:DNA binding"/>
    <property type="evidence" value="ECO:0007669"/>
    <property type="project" value="UniProtKB-KW"/>
</dbReference>
<dbReference type="SUPFAM" id="SSF53383">
    <property type="entry name" value="PLP-dependent transferases"/>
    <property type="match status" value="1"/>
</dbReference>